<gene>
    <name evidence="7" type="primary">MPUL0B00790</name>
    <name evidence="7" type="ORF">METSCH_B00790</name>
</gene>
<feature type="domain" description="EXS" evidence="6">
    <location>
        <begin position="203"/>
        <end position="427"/>
    </location>
</feature>
<dbReference type="EMBL" id="CP034457">
    <property type="protein sequence ID" value="QBM86888.1"/>
    <property type="molecule type" value="Genomic_DNA"/>
</dbReference>
<name>A0A4P6XLN4_9ASCO</name>
<accession>A0A4P6XLN4</accession>
<feature type="transmembrane region" description="Helical" evidence="5">
    <location>
        <begin position="332"/>
        <end position="355"/>
    </location>
</feature>
<dbReference type="Proteomes" id="UP000292447">
    <property type="component" value="Chromosome II"/>
</dbReference>
<evidence type="ECO:0000313" key="8">
    <source>
        <dbReference type="Proteomes" id="UP000292447"/>
    </source>
</evidence>
<evidence type="ECO:0000256" key="5">
    <source>
        <dbReference type="SAM" id="Phobius"/>
    </source>
</evidence>
<feature type="transmembrane region" description="Helical" evidence="5">
    <location>
        <begin position="23"/>
        <end position="43"/>
    </location>
</feature>
<dbReference type="GO" id="GO:0016020">
    <property type="term" value="C:membrane"/>
    <property type="evidence" value="ECO:0007669"/>
    <property type="project" value="UniProtKB-SubCell"/>
</dbReference>
<keyword evidence="4 5" id="KW-0472">Membrane</keyword>
<feature type="transmembrane region" description="Helical" evidence="5">
    <location>
        <begin position="125"/>
        <end position="143"/>
    </location>
</feature>
<evidence type="ECO:0000256" key="1">
    <source>
        <dbReference type="ARBA" id="ARBA00004141"/>
    </source>
</evidence>
<keyword evidence="2 5" id="KW-0812">Transmembrane</keyword>
<sequence>MSEQSLSLLNFDDVLPLPHRAGVFLQLGICLWYTLVWVMYYGFHINCLALLNFAYSSHKYTGDGQDIQAISGEMATVSSADLNENVILLQGIRRTVTKTFTFTSAGLIFYWTCLLILPATRTLEFASSTLPLILLLTSLFTTFRKGTSLGQHRVNSTLKRILVGRINSATMRTNDILLSDSLTSYSKVINDLVSFLWATFIPASASYNHKVEAFVLSYPALIRVKQCWYEFKITGQRQHMLNLFKYAALLGPVIVNLLIKMSMESFPEGDSSQQLNSLNRWWYILSAISSTYLFIWDIKMDWGFEALDIFFRLNVGNTYILRGPNKLVYKNYFGYYLVILLDFLIRFVWVMKIFVIKETEIEMKLHNHVGNFLFGYDYLSFGFAMLEVLEIVRRWLWCFIKLESDVIKLQLKDDFARGLPLANIKLN</sequence>
<evidence type="ECO:0000256" key="4">
    <source>
        <dbReference type="ARBA" id="ARBA00023136"/>
    </source>
</evidence>
<evidence type="ECO:0000256" key="3">
    <source>
        <dbReference type="ARBA" id="ARBA00022989"/>
    </source>
</evidence>
<dbReference type="PANTHER" id="PTHR10783">
    <property type="entry name" value="XENOTROPIC AND POLYTROPIC RETROVIRUS RECEPTOR 1-RELATED"/>
    <property type="match status" value="1"/>
</dbReference>
<organism evidence="7 8">
    <name type="scientific">Metschnikowia aff. pulcherrima</name>
    <dbReference type="NCBI Taxonomy" id="2163413"/>
    <lineage>
        <taxon>Eukaryota</taxon>
        <taxon>Fungi</taxon>
        <taxon>Dikarya</taxon>
        <taxon>Ascomycota</taxon>
        <taxon>Saccharomycotina</taxon>
        <taxon>Pichiomycetes</taxon>
        <taxon>Metschnikowiaceae</taxon>
        <taxon>Metschnikowia</taxon>
    </lineage>
</organism>
<dbReference type="PANTHER" id="PTHR10783:SF46">
    <property type="entry name" value="PROTEIN ERD1 HOMOLOG 2"/>
    <property type="match status" value="1"/>
</dbReference>
<dbReference type="Pfam" id="PF03124">
    <property type="entry name" value="EXS"/>
    <property type="match status" value="1"/>
</dbReference>
<dbReference type="STRING" id="2163413.A0A4P6XLN4"/>
<evidence type="ECO:0000313" key="7">
    <source>
        <dbReference type="EMBL" id="QBM86888.1"/>
    </source>
</evidence>
<proteinExistence type="predicted"/>
<evidence type="ECO:0000259" key="6">
    <source>
        <dbReference type="PROSITE" id="PS51380"/>
    </source>
</evidence>
<protein>
    <submittedName>
        <fullName evidence="7">EXS family protein</fullName>
    </submittedName>
</protein>
<comment type="subcellular location">
    <subcellularLocation>
        <location evidence="1">Membrane</location>
        <topology evidence="1">Multi-pass membrane protein</topology>
    </subcellularLocation>
</comment>
<feature type="transmembrane region" description="Helical" evidence="5">
    <location>
        <begin position="100"/>
        <end position="119"/>
    </location>
</feature>
<dbReference type="InterPro" id="IPR004342">
    <property type="entry name" value="EXS_C"/>
</dbReference>
<keyword evidence="3 5" id="KW-1133">Transmembrane helix</keyword>
<keyword evidence="8" id="KW-1185">Reference proteome</keyword>
<feature type="transmembrane region" description="Helical" evidence="5">
    <location>
        <begin position="375"/>
        <end position="392"/>
    </location>
</feature>
<dbReference type="AlphaFoldDB" id="A0A4P6XLN4"/>
<evidence type="ECO:0000256" key="2">
    <source>
        <dbReference type="ARBA" id="ARBA00022692"/>
    </source>
</evidence>
<reference evidence="8" key="1">
    <citation type="submission" date="2019-03" db="EMBL/GenBank/DDBJ databases">
        <title>Snf2 controls pulcherriminic acid biosynthesis and connects pigmentation and antifungal activity of the yeast Metschnikowia pulcherrima.</title>
        <authorList>
            <person name="Gore-Lloyd D."/>
            <person name="Sumann I."/>
            <person name="Brachmann A.O."/>
            <person name="Schneeberger K."/>
            <person name="Ortiz-Merino R.A."/>
            <person name="Moreno-Beltran M."/>
            <person name="Schlaefli M."/>
            <person name="Kirner P."/>
            <person name="Santos Kron A."/>
            <person name="Wolfe K.H."/>
            <person name="Piel J."/>
            <person name="Ahrens C.H."/>
            <person name="Henk D."/>
            <person name="Freimoser F.M."/>
        </authorList>
    </citation>
    <scope>NUCLEOTIDE SEQUENCE [LARGE SCALE GENOMIC DNA]</scope>
    <source>
        <strain evidence="8">APC 1.2</strain>
    </source>
</reference>
<dbReference type="PROSITE" id="PS51380">
    <property type="entry name" value="EXS"/>
    <property type="match status" value="1"/>
</dbReference>
<feature type="transmembrane region" description="Helical" evidence="5">
    <location>
        <begin position="243"/>
        <end position="261"/>
    </location>
</feature>
<feature type="transmembrane region" description="Helical" evidence="5">
    <location>
        <begin position="281"/>
        <end position="298"/>
    </location>
</feature>
<dbReference type="GO" id="GO:0005737">
    <property type="term" value="C:cytoplasm"/>
    <property type="evidence" value="ECO:0007669"/>
    <property type="project" value="TreeGrafter"/>
</dbReference>